<name>A0A1I5X3W1_9BACT</name>
<feature type="domain" description="Glycosyl transferase family 1" evidence="1">
    <location>
        <begin position="189"/>
        <end position="303"/>
    </location>
</feature>
<reference evidence="3 4" key="1">
    <citation type="submission" date="2016-10" db="EMBL/GenBank/DDBJ databases">
        <authorList>
            <person name="de Groot N.N."/>
        </authorList>
    </citation>
    <scope>NUCLEOTIDE SEQUENCE [LARGE SCALE GENOMIC DNA]</scope>
    <source>
        <strain evidence="3 4">DSM 28286</strain>
    </source>
</reference>
<evidence type="ECO:0000259" key="1">
    <source>
        <dbReference type="Pfam" id="PF00534"/>
    </source>
</evidence>
<dbReference type="OrthoDB" id="9792269at2"/>
<dbReference type="PANTHER" id="PTHR12526:SF584">
    <property type="entry name" value="GLYCOSYLTRANSFERASE"/>
    <property type="match status" value="1"/>
</dbReference>
<dbReference type="AlphaFoldDB" id="A0A1I5X3W1"/>
<protein>
    <submittedName>
        <fullName evidence="3">Glycosyltransferase involved in cell wall bisynthesis</fullName>
    </submittedName>
</protein>
<dbReference type="Pfam" id="PF00534">
    <property type="entry name" value="Glycos_transf_1"/>
    <property type="match status" value="1"/>
</dbReference>
<dbReference type="EMBL" id="FOXQ01000007">
    <property type="protein sequence ID" value="SFQ26659.1"/>
    <property type="molecule type" value="Genomic_DNA"/>
</dbReference>
<dbReference type="Pfam" id="PF09314">
    <property type="entry name" value="DUF1972"/>
    <property type="match status" value="1"/>
</dbReference>
<sequence>MKLAILGTRGIPNNYGGFEQFAEYISVGLVNKGHDVTVYNPHFHKYNMPEFKGVKIIKMNSPEKLFGAAANFIYDYNCLKDAKRRNFDIIYEAGYATCSPFFYLLKSTNTKLITNMDGLEWKRSKWGYFTKKLMKRLERNAVKKSEYIISDNKGIQEYYKEMYEKDSFCVAYGSDISLDNDIRHIEKFSVQRENYFMLIARLEPENNIELILNAYVKSAREEPFLVIGDNSTKYGKWLQKRFNYMQIKFCGSIYDKKVLDALRFYCKAYLHGHSVGGTNPSLLEAMGSSAFIIAHKNAFNIAVLKTNALFFSSIEELKNIYINLDINYTYKKEQFLNKNLEEIEKHYNWQYIINKHEEIFQKIYANR</sequence>
<dbReference type="InterPro" id="IPR015393">
    <property type="entry name" value="DUF1972"/>
</dbReference>
<dbReference type="PANTHER" id="PTHR12526">
    <property type="entry name" value="GLYCOSYLTRANSFERASE"/>
    <property type="match status" value="1"/>
</dbReference>
<dbReference type="Gene3D" id="3.40.50.2000">
    <property type="entry name" value="Glycogen Phosphorylase B"/>
    <property type="match status" value="2"/>
</dbReference>
<dbReference type="GO" id="GO:0016757">
    <property type="term" value="F:glycosyltransferase activity"/>
    <property type="evidence" value="ECO:0007669"/>
    <property type="project" value="InterPro"/>
</dbReference>
<keyword evidence="3" id="KW-0808">Transferase</keyword>
<accession>A0A1I5X3W1</accession>
<dbReference type="SUPFAM" id="SSF53756">
    <property type="entry name" value="UDP-Glycosyltransferase/glycogen phosphorylase"/>
    <property type="match status" value="1"/>
</dbReference>
<dbReference type="Proteomes" id="UP000199031">
    <property type="component" value="Unassembled WGS sequence"/>
</dbReference>
<evidence type="ECO:0000313" key="3">
    <source>
        <dbReference type="EMBL" id="SFQ26659.1"/>
    </source>
</evidence>
<dbReference type="STRING" id="1465490.SAMN05444277_107190"/>
<keyword evidence="4" id="KW-1185">Reference proteome</keyword>
<organism evidence="3 4">
    <name type="scientific">Parafilimonas terrae</name>
    <dbReference type="NCBI Taxonomy" id="1465490"/>
    <lineage>
        <taxon>Bacteria</taxon>
        <taxon>Pseudomonadati</taxon>
        <taxon>Bacteroidota</taxon>
        <taxon>Chitinophagia</taxon>
        <taxon>Chitinophagales</taxon>
        <taxon>Chitinophagaceae</taxon>
        <taxon>Parafilimonas</taxon>
    </lineage>
</organism>
<evidence type="ECO:0000313" key="4">
    <source>
        <dbReference type="Proteomes" id="UP000199031"/>
    </source>
</evidence>
<dbReference type="RefSeq" id="WP_090659184.1">
    <property type="nucleotide sequence ID" value="NZ_FOXQ01000007.1"/>
</dbReference>
<gene>
    <name evidence="3" type="ORF">SAMN05444277_107190</name>
</gene>
<evidence type="ECO:0000259" key="2">
    <source>
        <dbReference type="Pfam" id="PF09314"/>
    </source>
</evidence>
<feature type="domain" description="DUF1972" evidence="2">
    <location>
        <begin position="4"/>
        <end position="175"/>
    </location>
</feature>
<proteinExistence type="predicted"/>
<dbReference type="InterPro" id="IPR001296">
    <property type="entry name" value="Glyco_trans_1"/>
</dbReference>